<evidence type="ECO:0000256" key="3">
    <source>
        <dbReference type="ARBA" id="ARBA00058835"/>
    </source>
</evidence>
<dbReference type="GO" id="GO:0030042">
    <property type="term" value="P:actin filament depolymerization"/>
    <property type="evidence" value="ECO:0000318"/>
    <property type="project" value="GO_Central"/>
</dbReference>
<sequence>MSLVEVYACMPSVERGRGILVDGDARSSWIIYCNGRSVVIRSLVQPLLVDVYCQHAYLVSVARISPNAQWIASADVSGIVRIWGATGDHTLRHEYTALSGRIDDLQWSHDGQRIVVCGDGKGKSFVRAFSWDTGTSIGDFEGSSKRVLSCAFKPTRPFRVATGGEDFVVNFYEGPPFKFTASHRDHTNFVNCVRFAPDGTKFVTAGSDRKLIVFDGKTGCRTGLVSSSSDGHTGSIYAVSWNASSSQVVTVSADKTAKLWSIAGDGSGGSLEATFCSSDVQLGCLWLNDSIVTFSLDGRMNVLSATGDLTAPDKVLSGHSKSITAVSASGTDIYSSSYDGVIVKWRRGEGFVARLDGNGFSSSVSGLGAVAGSEDTFVACGQTKVWYATFTRIVGGTESTIDLGAACVGFSIAPCRDGEVVLACTEQELILLRDFAVVSRLSLPFTATAVAVSPDAKAAIVGDKDGKLHLFSLGEDGLHQEALLERHRASVTALEFSPDGTMFASGDQNREAFVWDAVKREVKLKNMLYHTTSIQCIAWAVDSSKVATGGVDGCIYVYYVDRPASARISIRGAHPGGVSGLAFADASELVSGGQDAFLRVWKS</sequence>
<dbReference type="STRING" id="88036.D8SU47"/>
<dbReference type="eggNOG" id="KOG0318">
    <property type="taxonomic scope" value="Eukaryota"/>
</dbReference>
<dbReference type="FunFam" id="2.130.10.10:FF:000102">
    <property type="entry name" value="Actin-interacting protein 1"/>
    <property type="match status" value="1"/>
</dbReference>
<dbReference type="PROSITE" id="PS50082">
    <property type="entry name" value="WD_REPEATS_2"/>
    <property type="match status" value="4"/>
</dbReference>
<dbReference type="InterPro" id="IPR001680">
    <property type="entry name" value="WD40_rpt"/>
</dbReference>
<accession>D8SU47</accession>
<dbReference type="PROSITE" id="PS50294">
    <property type="entry name" value="WD_REPEATS_REGION"/>
    <property type="match status" value="4"/>
</dbReference>
<organism evidence="6">
    <name type="scientific">Selaginella moellendorffii</name>
    <name type="common">Spikemoss</name>
    <dbReference type="NCBI Taxonomy" id="88036"/>
    <lineage>
        <taxon>Eukaryota</taxon>
        <taxon>Viridiplantae</taxon>
        <taxon>Streptophyta</taxon>
        <taxon>Embryophyta</taxon>
        <taxon>Tracheophyta</taxon>
        <taxon>Lycopodiopsida</taxon>
        <taxon>Selaginellales</taxon>
        <taxon>Selaginellaceae</taxon>
        <taxon>Selaginella</taxon>
    </lineage>
</organism>
<keyword evidence="1 4" id="KW-0853">WD repeat</keyword>
<dbReference type="InterPro" id="IPR015943">
    <property type="entry name" value="WD40/YVTN_repeat-like_dom_sf"/>
</dbReference>
<protein>
    <submittedName>
        <fullName evidence="5">Uncharacterized protein</fullName>
    </submittedName>
</protein>
<dbReference type="Gramene" id="EFJ11945">
    <property type="protein sequence ID" value="EFJ11945"/>
    <property type="gene ID" value="SELMODRAFT_182691"/>
</dbReference>
<dbReference type="SMART" id="SM00320">
    <property type="entry name" value="WD40"/>
    <property type="match status" value="10"/>
</dbReference>
<comment type="function">
    <text evidence="3">Binds actin. Enhances the F-actin depolymerization activity of actin-depolymerizing factor (ADF) proteins.</text>
</comment>
<dbReference type="KEGG" id="smo:SELMODRAFT_182691"/>
<dbReference type="GO" id="GO:0030864">
    <property type="term" value="C:cortical actin cytoskeleton"/>
    <property type="evidence" value="ECO:0000318"/>
    <property type="project" value="GO_Central"/>
</dbReference>
<dbReference type="GO" id="GO:0051015">
    <property type="term" value="F:actin filament binding"/>
    <property type="evidence" value="ECO:0000318"/>
    <property type="project" value="GO_Central"/>
</dbReference>
<feature type="repeat" description="WD" evidence="4">
    <location>
        <begin position="229"/>
        <end position="262"/>
    </location>
</feature>
<dbReference type="FunFam" id="2.130.10.10:FF:000167">
    <property type="entry name" value="Actin-interacting protein 1"/>
    <property type="match status" value="1"/>
</dbReference>
<feature type="repeat" description="WD" evidence="4">
    <location>
        <begin position="183"/>
        <end position="215"/>
    </location>
</feature>
<dbReference type="AlphaFoldDB" id="D8SU47"/>
<keyword evidence="6" id="KW-1185">Reference proteome</keyword>
<reference evidence="5 6" key="1">
    <citation type="journal article" date="2011" name="Science">
        <title>The Selaginella genome identifies genetic changes associated with the evolution of vascular plants.</title>
        <authorList>
            <person name="Banks J.A."/>
            <person name="Nishiyama T."/>
            <person name="Hasebe M."/>
            <person name="Bowman J.L."/>
            <person name="Gribskov M."/>
            <person name="dePamphilis C."/>
            <person name="Albert V.A."/>
            <person name="Aono N."/>
            <person name="Aoyama T."/>
            <person name="Ambrose B.A."/>
            <person name="Ashton N.W."/>
            <person name="Axtell M.J."/>
            <person name="Barker E."/>
            <person name="Barker M.S."/>
            <person name="Bennetzen J.L."/>
            <person name="Bonawitz N.D."/>
            <person name="Chapple C."/>
            <person name="Cheng C."/>
            <person name="Correa L.G."/>
            <person name="Dacre M."/>
            <person name="DeBarry J."/>
            <person name="Dreyer I."/>
            <person name="Elias M."/>
            <person name="Engstrom E.M."/>
            <person name="Estelle M."/>
            <person name="Feng L."/>
            <person name="Finet C."/>
            <person name="Floyd S.K."/>
            <person name="Frommer W.B."/>
            <person name="Fujita T."/>
            <person name="Gramzow L."/>
            <person name="Gutensohn M."/>
            <person name="Harholt J."/>
            <person name="Hattori M."/>
            <person name="Heyl A."/>
            <person name="Hirai T."/>
            <person name="Hiwatashi Y."/>
            <person name="Ishikawa M."/>
            <person name="Iwata M."/>
            <person name="Karol K.G."/>
            <person name="Koehler B."/>
            <person name="Kolukisaoglu U."/>
            <person name="Kubo M."/>
            <person name="Kurata T."/>
            <person name="Lalonde S."/>
            <person name="Li K."/>
            <person name="Li Y."/>
            <person name="Litt A."/>
            <person name="Lyons E."/>
            <person name="Manning G."/>
            <person name="Maruyama T."/>
            <person name="Michael T.P."/>
            <person name="Mikami K."/>
            <person name="Miyazaki S."/>
            <person name="Morinaga S."/>
            <person name="Murata T."/>
            <person name="Mueller-Roeber B."/>
            <person name="Nelson D.R."/>
            <person name="Obara M."/>
            <person name="Oguri Y."/>
            <person name="Olmstead R.G."/>
            <person name="Onodera N."/>
            <person name="Petersen B.L."/>
            <person name="Pils B."/>
            <person name="Prigge M."/>
            <person name="Rensing S.A."/>
            <person name="Riano-Pachon D.M."/>
            <person name="Roberts A.W."/>
            <person name="Sato Y."/>
            <person name="Scheller H.V."/>
            <person name="Schulz B."/>
            <person name="Schulz C."/>
            <person name="Shakirov E.V."/>
            <person name="Shibagaki N."/>
            <person name="Shinohara N."/>
            <person name="Shippen D.E."/>
            <person name="Soerensen I."/>
            <person name="Sotooka R."/>
            <person name="Sugimoto N."/>
            <person name="Sugita M."/>
            <person name="Sumikawa N."/>
            <person name="Tanurdzic M."/>
            <person name="Theissen G."/>
            <person name="Ulvskov P."/>
            <person name="Wakazuki S."/>
            <person name="Weng J.K."/>
            <person name="Willats W.W."/>
            <person name="Wipf D."/>
            <person name="Wolf P.G."/>
            <person name="Yang L."/>
            <person name="Zimmer A.D."/>
            <person name="Zhu Q."/>
            <person name="Mitros T."/>
            <person name="Hellsten U."/>
            <person name="Loque D."/>
            <person name="Otillar R."/>
            <person name="Salamov A."/>
            <person name="Schmutz J."/>
            <person name="Shapiro H."/>
            <person name="Lindquist E."/>
            <person name="Lucas S."/>
            <person name="Rokhsar D."/>
            <person name="Grigoriev I.V."/>
        </authorList>
    </citation>
    <scope>NUCLEOTIDE SEQUENCE [LARGE SCALE GENOMIC DNA]</scope>
</reference>
<feature type="repeat" description="WD" evidence="4">
    <location>
        <begin position="484"/>
        <end position="516"/>
    </location>
</feature>
<dbReference type="CDD" id="cd00200">
    <property type="entry name" value="WD40"/>
    <property type="match status" value="1"/>
</dbReference>
<dbReference type="OMA" id="FYQGPPF"/>
<keyword evidence="2" id="KW-0677">Repeat</keyword>
<dbReference type="Proteomes" id="UP000001514">
    <property type="component" value="Unassembled WGS sequence"/>
</dbReference>
<dbReference type="SUPFAM" id="SSF50978">
    <property type="entry name" value="WD40 repeat-like"/>
    <property type="match status" value="1"/>
</dbReference>
<dbReference type="InterPro" id="IPR036322">
    <property type="entry name" value="WD40_repeat_dom_sf"/>
</dbReference>
<proteinExistence type="predicted"/>
<dbReference type="HOGENOM" id="CLU_015246_2_0_1"/>
<dbReference type="SUPFAM" id="SSF101898">
    <property type="entry name" value="NHL repeat"/>
    <property type="match status" value="1"/>
</dbReference>
<dbReference type="Pfam" id="PF00400">
    <property type="entry name" value="WD40"/>
    <property type="match status" value="8"/>
</dbReference>
<evidence type="ECO:0000256" key="4">
    <source>
        <dbReference type="PROSITE-ProRule" id="PRU00221"/>
    </source>
</evidence>
<dbReference type="PANTHER" id="PTHR19856:SF0">
    <property type="entry name" value="WD REPEAT-CONTAINING PROTEIN 1"/>
    <property type="match status" value="1"/>
</dbReference>
<dbReference type="InParanoid" id="D8SU47"/>
<dbReference type="EMBL" id="GL377642">
    <property type="protein sequence ID" value="EFJ11945.1"/>
    <property type="molecule type" value="Genomic_DNA"/>
</dbReference>
<dbReference type="Gene3D" id="2.130.10.10">
    <property type="entry name" value="YVTN repeat-like/Quinoprotein amine dehydrogenase"/>
    <property type="match status" value="2"/>
</dbReference>
<evidence type="ECO:0000313" key="5">
    <source>
        <dbReference type="EMBL" id="EFJ11945.1"/>
    </source>
</evidence>
<evidence type="ECO:0000256" key="2">
    <source>
        <dbReference type="ARBA" id="ARBA00022737"/>
    </source>
</evidence>
<dbReference type="FunCoup" id="D8SU47">
    <property type="interactions" value="4047"/>
</dbReference>
<dbReference type="PANTHER" id="PTHR19856">
    <property type="entry name" value="WD-REPEATCONTAINING PROTEIN WDR1"/>
    <property type="match status" value="1"/>
</dbReference>
<name>D8SU47_SELML</name>
<dbReference type="SUPFAM" id="SSF50960">
    <property type="entry name" value="TolB, C-terminal domain"/>
    <property type="match status" value="1"/>
</dbReference>
<evidence type="ECO:0000256" key="1">
    <source>
        <dbReference type="ARBA" id="ARBA00022574"/>
    </source>
</evidence>
<gene>
    <name evidence="5" type="ORF">SELMODRAFT_182691</name>
</gene>
<feature type="repeat" description="WD" evidence="4">
    <location>
        <begin position="571"/>
        <end position="603"/>
    </location>
</feature>
<evidence type="ECO:0000313" key="6">
    <source>
        <dbReference type="Proteomes" id="UP000001514"/>
    </source>
</evidence>